<sequence>MGLSDLKKKRDKTPIEPLTVDEFIDDAELYALGQPRLVSPERRQHHPILPEQPIDSEVGRPVYKKATYSMSLDSIDQLADIAIRDGMKKSQLLRLFTHYFYHLPPEERDLIYDRLQRLFGEHLK</sequence>
<keyword evidence="2" id="KW-1185">Reference proteome</keyword>
<name>A0ABP8QCD7_9GAMM</name>
<evidence type="ECO:0000313" key="1">
    <source>
        <dbReference type="EMBL" id="GAA4501067.1"/>
    </source>
</evidence>
<protein>
    <submittedName>
        <fullName evidence="1">CopG family transcriptional regulator</fullName>
    </submittedName>
</protein>
<organism evidence="1 2">
    <name type="scientific">Pseudaeromonas paramecii</name>
    <dbReference type="NCBI Taxonomy" id="2138166"/>
    <lineage>
        <taxon>Bacteria</taxon>
        <taxon>Pseudomonadati</taxon>
        <taxon>Pseudomonadota</taxon>
        <taxon>Gammaproteobacteria</taxon>
        <taxon>Aeromonadales</taxon>
        <taxon>Aeromonadaceae</taxon>
        <taxon>Pseudaeromonas</taxon>
    </lineage>
</organism>
<dbReference type="EMBL" id="BAABFC010000014">
    <property type="protein sequence ID" value="GAA4501067.1"/>
    <property type="molecule type" value="Genomic_DNA"/>
</dbReference>
<comment type="caution">
    <text evidence="1">The sequence shown here is derived from an EMBL/GenBank/DDBJ whole genome shotgun (WGS) entry which is preliminary data.</text>
</comment>
<dbReference type="RefSeq" id="WP_345013348.1">
    <property type="nucleotide sequence ID" value="NZ_BAABFC010000014.1"/>
</dbReference>
<evidence type="ECO:0000313" key="2">
    <source>
        <dbReference type="Proteomes" id="UP001501321"/>
    </source>
</evidence>
<reference evidence="2" key="1">
    <citation type="journal article" date="2019" name="Int. J. Syst. Evol. Microbiol.">
        <title>The Global Catalogue of Microorganisms (GCM) 10K type strain sequencing project: providing services to taxonomists for standard genome sequencing and annotation.</title>
        <authorList>
            <consortium name="The Broad Institute Genomics Platform"/>
            <consortium name="The Broad Institute Genome Sequencing Center for Infectious Disease"/>
            <person name="Wu L."/>
            <person name="Ma J."/>
        </authorList>
    </citation>
    <scope>NUCLEOTIDE SEQUENCE [LARGE SCALE GENOMIC DNA]</scope>
    <source>
        <strain evidence="2">JCM 32226</strain>
    </source>
</reference>
<dbReference type="Proteomes" id="UP001501321">
    <property type="component" value="Unassembled WGS sequence"/>
</dbReference>
<gene>
    <name evidence="1" type="ORF">GCM10023095_23730</name>
</gene>
<proteinExistence type="predicted"/>
<accession>A0ABP8QCD7</accession>